<dbReference type="GeneID" id="5015709"/>
<feature type="coiled-coil region" evidence="1">
    <location>
        <begin position="45"/>
        <end position="254"/>
    </location>
</feature>
<gene>
    <name evidence="3" type="ORF">GSPATT00005773001</name>
</gene>
<dbReference type="RefSeq" id="XP_001429925.1">
    <property type="nucleotide sequence ID" value="XM_001429888.1"/>
</dbReference>
<dbReference type="InParanoid" id="A0BVG0"/>
<reference evidence="3 4" key="1">
    <citation type="journal article" date="2006" name="Nature">
        <title>Global trends of whole-genome duplications revealed by the ciliate Paramecium tetraurelia.</title>
        <authorList>
            <consortium name="Genoscope"/>
            <person name="Aury J.-M."/>
            <person name="Jaillon O."/>
            <person name="Duret L."/>
            <person name="Noel B."/>
            <person name="Jubin C."/>
            <person name="Porcel B.M."/>
            <person name="Segurens B."/>
            <person name="Daubin V."/>
            <person name="Anthouard V."/>
            <person name="Aiach N."/>
            <person name="Arnaiz O."/>
            <person name="Billaut A."/>
            <person name="Beisson J."/>
            <person name="Blanc I."/>
            <person name="Bouhouche K."/>
            <person name="Camara F."/>
            <person name="Duharcourt S."/>
            <person name="Guigo R."/>
            <person name="Gogendeau D."/>
            <person name="Katinka M."/>
            <person name="Keller A.-M."/>
            <person name="Kissmehl R."/>
            <person name="Klotz C."/>
            <person name="Koll F."/>
            <person name="Le Moue A."/>
            <person name="Lepere C."/>
            <person name="Malinsky S."/>
            <person name="Nowacki M."/>
            <person name="Nowak J.K."/>
            <person name="Plattner H."/>
            <person name="Poulain J."/>
            <person name="Ruiz F."/>
            <person name="Serrano V."/>
            <person name="Zagulski M."/>
            <person name="Dessen P."/>
            <person name="Betermier M."/>
            <person name="Weissenbach J."/>
            <person name="Scarpelli C."/>
            <person name="Schachter V."/>
            <person name="Sperling L."/>
            <person name="Meyer E."/>
            <person name="Cohen J."/>
            <person name="Wincker P."/>
        </authorList>
    </citation>
    <scope>NUCLEOTIDE SEQUENCE [LARGE SCALE GENOMIC DNA]</scope>
    <source>
        <strain evidence="3 4">Stock d4-2</strain>
    </source>
</reference>
<dbReference type="Proteomes" id="UP000000600">
    <property type="component" value="Unassembled WGS sequence"/>
</dbReference>
<feature type="region of interest" description="Disordered" evidence="2">
    <location>
        <begin position="1"/>
        <end position="26"/>
    </location>
</feature>
<keyword evidence="1" id="KW-0175">Coiled coil</keyword>
<organism evidence="3 4">
    <name type="scientific">Paramecium tetraurelia</name>
    <dbReference type="NCBI Taxonomy" id="5888"/>
    <lineage>
        <taxon>Eukaryota</taxon>
        <taxon>Sar</taxon>
        <taxon>Alveolata</taxon>
        <taxon>Ciliophora</taxon>
        <taxon>Intramacronucleata</taxon>
        <taxon>Oligohymenophorea</taxon>
        <taxon>Peniculida</taxon>
        <taxon>Parameciidae</taxon>
        <taxon>Paramecium</taxon>
    </lineage>
</organism>
<evidence type="ECO:0000313" key="3">
    <source>
        <dbReference type="EMBL" id="CAK62527.1"/>
    </source>
</evidence>
<dbReference type="OrthoDB" id="2136082at2759"/>
<protein>
    <submittedName>
        <fullName evidence="3">Uncharacterized protein</fullName>
    </submittedName>
</protein>
<dbReference type="OMA" id="HEIQFTH"/>
<proteinExistence type="predicted"/>
<accession>A0BVG0</accession>
<sequence>MSYYIRPKLNRPQTTSNHNRPLDNSAIRDSRLVKQYTTPKMGREKENLYDENIKLKSQLNELTQQLLYARSKIQQLERELQRFENLIEDSIKPETSQQKVQIERYGLIMKMKTKQKQLLLELQNKTKELTELKRTMRFTNYQELEIELKNYIDETLRLRQKLEYNEQMIAIQSSAEPLEKQILHLEKTIKVLQRDNLELNSKQLNNDIITSKLQIQLDENLKQNEKQLNEIIRYEQMVKELNEYNRQCNDFISQLQFQNKVQVQSQQNTTSEELFKVQSQLEMLQNKYSQDMDLKSQEIRSLKTEVQRLNLHIQELEKVIENQEDKIREIECSVYSPVSRVGNAESPLQNGFKIMQIEMKSQVMKKKLPRVQLSDIREISMKLRLNLVKHKVQYQDIEKYFNDSEELSIHQVKNILHKPPFEIHDPQQIRLLSRYLVEDNSEDYLIYDQDRTNQTTIIKSVMKRIVGKYEILQNEEEQSILQSIKQKLNPSLIETIQMMLTKKKNLQPGTCEQSDLDQALKFHEIQFTHREQERFNLICFEVSNSLDIIHYEKLLTYPK</sequence>
<keyword evidence="4" id="KW-1185">Reference proteome</keyword>
<dbReference type="HOGENOM" id="CLU_035773_0_0_1"/>
<name>A0BVG0_PARTE</name>
<evidence type="ECO:0000256" key="2">
    <source>
        <dbReference type="SAM" id="MobiDB-lite"/>
    </source>
</evidence>
<evidence type="ECO:0000256" key="1">
    <source>
        <dbReference type="SAM" id="Coils"/>
    </source>
</evidence>
<dbReference type="eggNOG" id="ENOG502R2TG">
    <property type="taxonomic scope" value="Eukaryota"/>
</dbReference>
<feature type="coiled-coil region" evidence="1">
    <location>
        <begin position="292"/>
        <end position="333"/>
    </location>
</feature>
<evidence type="ECO:0000313" key="4">
    <source>
        <dbReference type="Proteomes" id="UP000000600"/>
    </source>
</evidence>
<dbReference type="AlphaFoldDB" id="A0BVG0"/>
<dbReference type="KEGG" id="ptm:GSPATT00005773001"/>
<dbReference type="EMBL" id="CT868019">
    <property type="protein sequence ID" value="CAK62527.1"/>
    <property type="molecule type" value="Genomic_DNA"/>
</dbReference>